<sequence length="419" mass="44875">MYQTSEQCAQQFKTMTGLPQVQKALELIEQDQDRCIAEQCELVQIEAPTGHEEKRAAVFADKLRALGLEDVHIDRGGNVVALRRGKGKGPRVLIEGHLDTVFPFGSVKGVEQRDGFIYAPGIGDDTRALAMLLSLARAMNEAGIETAGDVVFVGTTREEGTGSLGGMKDFLQDNPDIDISLSIDNNDMSGIVYQATIGETWEVTFSGTGGHAFGAFGTIAQPIHAAARAVAKIADIQVPAEPKTTYCVSNFHGGNDAGVHAIASEAVVKLNFRSNSPEEFEVMKKKIFDAFEQAAREETDRWGKNTIEWSKKLIGSVPGGSQDEHAPLVEAAWLSLEHVGVEPVLAKGGCTNANVAMARGIPALCMGRAYAPDAESKTIYNHSLDERYPVAGAYKAVQQALLVLLMAAGVDGVFGSIVK</sequence>
<evidence type="ECO:0000313" key="7">
    <source>
        <dbReference type="Proteomes" id="UP000824073"/>
    </source>
</evidence>
<dbReference type="InterPro" id="IPR002933">
    <property type="entry name" value="Peptidase_M20"/>
</dbReference>
<dbReference type="InterPro" id="IPR050072">
    <property type="entry name" value="Peptidase_M20A"/>
</dbReference>
<keyword evidence="3" id="KW-0378">Hydrolase</keyword>
<keyword evidence="4" id="KW-0862">Zinc</keyword>
<protein>
    <submittedName>
        <fullName evidence="6">M20/M25/M40 family metallo-hydrolase</fullName>
    </submittedName>
</protein>
<dbReference type="PANTHER" id="PTHR43808:SF17">
    <property type="entry name" value="PEPTIDASE M20"/>
    <property type="match status" value="1"/>
</dbReference>
<keyword evidence="2" id="KW-0479">Metal-binding</keyword>
<dbReference type="Proteomes" id="UP000824073">
    <property type="component" value="Unassembled WGS sequence"/>
</dbReference>
<dbReference type="SUPFAM" id="SSF53187">
    <property type="entry name" value="Zn-dependent exopeptidases"/>
    <property type="match status" value="1"/>
</dbReference>
<evidence type="ECO:0000256" key="4">
    <source>
        <dbReference type="ARBA" id="ARBA00022833"/>
    </source>
</evidence>
<dbReference type="PANTHER" id="PTHR43808">
    <property type="entry name" value="ACETYLORNITHINE DEACETYLASE"/>
    <property type="match status" value="1"/>
</dbReference>
<dbReference type="GO" id="GO:0016787">
    <property type="term" value="F:hydrolase activity"/>
    <property type="evidence" value="ECO:0007669"/>
    <property type="project" value="UniProtKB-KW"/>
</dbReference>
<gene>
    <name evidence="6" type="ORF">IAB67_00525</name>
</gene>
<reference evidence="6" key="2">
    <citation type="journal article" date="2021" name="PeerJ">
        <title>Extensive microbial diversity within the chicken gut microbiome revealed by metagenomics and culture.</title>
        <authorList>
            <person name="Gilroy R."/>
            <person name="Ravi A."/>
            <person name="Getino M."/>
            <person name="Pursley I."/>
            <person name="Horton D.L."/>
            <person name="Alikhan N.F."/>
            <person name="Baker D."/>
            <person name="Gharbi K."/>
            <person name="Hall N."/>
            <person name="Watson M."/>
            <person name="Adriaenssens E.M."/>
            <person name="Foster-Nyarko E."/>
            <person name="Jarju S."/>
            <person name="Secka A."/>
            <person name="Antonio M."/>
            <person name="Oren A."/>
            <person name="Chaudhuri R.R."/>
            <person name="La Ragione R."/>
            <person name="Hildebrand F."/>
            <person name="Pallen M.J."/>
        </authorList>
    </citation>
    <scope>NUCLEOTIDE SEQUENCE</scope>
    <source>
        <strain evidence="6">CHK191-8634</strain>
    </source>
</reference>
<evidence type="ECO:0000256" key="3">
    <source>
        <dbReference type="ARBA" id="ARBA00022801"/>
    </source>
</evidence>
<dbReference type="InterPro" id="IPR001261">
    <property type="entry name" value="ArgE/DapE_CS"/>
</dbReference>
<evidence type="ECO:0000313" key="6">
    <source>
        <dbReference type="EMBL" id="HIU42766.1"/>
    </source>
</evidence>
<evidence type="ECO:0000256" key="2">
    <source>
        <dbReference type="ARBA" id="ARBA00022723"/>
    </source>
</evidence>
<dbReference type="GO" id="GO:0046872">
    <property type="term" value="F:metal ion binding"/>
    <property type="evidence" value="ECO:0007669"/>
    <property type="project" value="UniProtKB-KW"/>
</dbReference>
<comment type="caution">
    <text evidence="6">The sequence shown here is derived from an EMBL/GenBank/DDBJ whole genome shotgun (WGS) entry which is preliminary data.</text>
</comment>
<name>A0A9D1IU25_9CLOT</name>
<feature type="domain" description="Peptidase M20 dimerisation" evidence="5">
    <location>
        <begin position="200"/>
        <end position="297"/>
    </location>
</feature>
<dbReference type="InterPro" id="IPR011650">
    <property type="entry name" value="Peptidase_M20_dimer"/>
</dbReference>
<dbReference type="Pfam" id="PF01546">
    <property type="entry name" value="Peptidase_M20"/>
    <property type="match status" value="1"/>
</dbReference>
<organism evidence="6 7">
    <name type="scientific">Candidatus Ventrousia excrementavium</name>
    <dbReference type="NCBI Taxonomy" id="2840961"/>
    <lineage>
        <taxon>Bacteria</taxon>
        <taxon>Bacillati</taxon>
        <taxon>Bacillota</taxon>
        <taxon>Clostridia</taxon>
        <taxon>Eubacteriales</taxon>
        <taxon>Clostridiaceae</taxon>
        <taxon>Clostridiaceae incertae sedis</taxon>
        <taxon>Candidatus Ventrousia</taxon>
    </lineage>
</organism>
<dbReference type="PROSITE" id="PS00758">
    <property type="entry name" value="ARGE_DAPE_CPG2_1"/>
    <property type="match status" value="1"/>
</dbReference>
<proteinExistence type="predicted"/>
<dbReference type="Pfam" id="PF07687">
    <property type="entry name" value="M20_dimer"/>
    <property type="match status" value="1"/>
</dbReference>
<dbReference type="AlphaFoldDB" id="A0A9D1IU25"/>
<dbReference type="SUPFAM" id="SSF55031">
    <property type="entry name" value="Bacterial exopeptidase dimerisation domain"/>
    <property type="match status" value="1"/>
</dbReference>
<reference evidence="6" key="1">
    <citation type="submission" date="2020-10" db="EMBL/GenBank/DDBJ databases">
        <authorList>
            <person name="Gilroy R."/>
        </authorList>
    </citation>
    <scope>NUCLEOTIDE SEQUENCE</scope>
    <source>
        <strain evidence="6">CHK191-8634</strain>
    </source>
</reference>
<dbReference type="EMBL" id="DVMR01000008">
    <property type="protein sequence ID" value="HIU42766.1"/>
    <property type="molecule type" value="Genomic_DNA"/>
</dbReference>
<dbReference type="Gene3D" id="3.30.70.360">
    <property type="match status" value="1"/>
</dbReference>
<dbReference type="InterPro" id="IPR036264">
    <property type="entry name" value="Bact_exopeptidase_dim_dom"/>
</dbReference>
<comment type="cofactor">
    <cofactor evidence="1">
        <name>Zn(2+)</name>
        <dbReference type="ChEBI" id="CHEBI:29105"/>
    </cofactor>
</comment>
<evidence type="ECO:0000259" key="5">
    <source>
        <dbReference type="Pfam" id="PF07687"/>
    </source>
</evidence>
<accession>A0A9D1IU25</accession>
<evidence type="ECO:0000256" key="1">
    <source>
        <dbReference type="ARBA" id="ARBA00001947"/>
    </source>
</evidence>
<dbReference type="Gene3D" id="3.40.630.10">
    <property type="entry name" value="Zn peptidases"/>
    <property type="match status" value="1"/>
</dbReference>